<dbReference type="RefSeq" id="WP_176028948.1">
    <property type="nucleotide sequence ID" value="NZ_JBHSJV010000001.1"/>
</dbReference>
<name>A0ABW5N721_9FLAO</name>
<gene>
    <name evidence="1" type="ORF">ACFSTE_11300</name>
</gene>
<dbReference type="InterPro" id="IPR004220">
    <property type="entry name" value="5-COMe_2-OHmuconate_Isoase"/>
</dbReference>
<dbReference type="Gene3D" id="3.30.429.10">
    <property type="entry name" value="Macrophage Migration Inhibitory Factor"/>
    <property type="match status" value="1"/>
</dbReference>
<evidence type="ECO:0000313" key="2">
    <source>
        <dbReference type="Proteomes" id="UP001597459"/>
    </source>
</evidence>
<sequence length="120" mass="13774">MPHITLEYSDNVSLDFKLFFEELKNKLVETGYVSAMGIKCRAVPSTVHFIIDGNPSYKMVNLLLRLREGRSLEVRKKLSQIGISLLEKYFQKEITNKEIILSTEVKELITGLDITKNAIR</sequence>
<dbReference type="PANTHER" id="PTHR37950">
    <property type="entry name" value="4-HYDROXYPHENYLACETATE CATABOLISM PROTEIN"/>
    <property type="match status" value="1"/>
</dbReference>
<proteinExistence type="predicted"/>
<reference evidence="2" key="1">
    <citation type="journal article" date="2019" name="Int. J. Syst. Evol. Microbiol.">
        <title>The Global Catalogue of Microorganisms (GCM) 10K type strain sequencing project: providing services to taxonomists for standard genome sequencing and annotation.</title>
        <authorList>
            <consortium name="The Broad Institute Genomics Platform"/>
            <consortium name="The Broad Institute Genome Sequencing Center for Infectious Disease"/>
            <person name="Wu L."/>
            <person name="Ma J."/>
        </authorList>
    </citation>
    <scope>NUCLEOTIDE SEQUENCE [LARGE SCALE GENOMIC DNA]</scope>
    <source>
        <strain evidence="2">KCTC 42423</strain>
    </source>
</reference>
<dbReference type="InterPro" id="IPR014347">
    <property type="entry name" value="Tautomerase/MIF_sf"/>
</dbReference>
<dbReference type="SUPFAM" id="SSF55331">
    <property type="entry name" value="Tautomerase/MIF"/>
    <property type="match status" value="1"/>
</dbReference>
<protein>
    <submittedName>
        <fullName evidence="1">5-carboxymethyl-2-hydroxymuconate Delta-isomerase</fullName>
    </submittedName>
</protein>
<comment type="caution">
    <text evidence="1">The sequence shown here is derived from an EMBL/GenBank/DDBJ whole genome shotgun (WGS) entry which is preliminary data.</text>
</comment>
<evidence type="ECO:0000313" key="1">
    <source>
        <dbReference type="EMBL" id="MFD2591412.1"/>
    </source>
</evidence>
<dbReference type="Pfam" id="PF02962">
    <property type="entry name" value="CHMI"/>
    <property type="match status" value="1"/>
</dbReference>
<dbReference type="EMBL" id="JBHULX010000021">
    <property type="protein sequence ID" value="MFD2591412.1"/>
    <property type="molecule type" value="Genomic_DNA"/>
</dbReference>
<keyword evidence="2" id="KW-1185">Reference proteome</keyword>
<dbReference type="PANTHER" id="PTHR37950:SF1">
    <property type="entry name" value="4-HYDROXYPHENYLACETATE CATABOLISM PROTEIN"/>
    <property type="match status" value="1"/>
</dbReference>
<dbReference type="Proteomes" id="UP001597459">
    <property type="component" value="Unassembled WGS sequence"/>
</dbReference>
<organism evidence="1 2">
    <name type="scientific">Aquimarina hainanensis</name>
    <dbReference type="NCBI Taxonomy" id="1578017"/>
    <lineage>
        <taxon>Bacteria</taxon>
        <taxon>Pseudomonadati</taxon>
        <taxon>Bacteroidota</taxon>
        <taxon>Flavobacteriia</taxon>
        <taxon>Flavobacteriales</taxon>
        <taxon>Flavobacteriaceae</taxon>
        <taxon>Aquimarina</taxon>
    </lineage>
</organism>
<accession>A0ABW5N721</accession>